<reference evidence="1 2" key="1">
    <citation type="submission" date="2018-04" db="EMBL/GenBank/DDBJ databases">
        <title>Pararhodobacter oceanense sp. nov., isolated from marine intertidal sediment.</title>
        <authorList>
            <person name="Wang X.-L."/>
            <person name="Du Z.-J."/>
        </authorList>
    </citation>
    <scope>NUCLEOTIDE SEQUENCE [LARGE SCALE GENOMIC DNA]</scope>
    <source>
        <strain evidence="1 2">AM505</strain>
    </source>
</reference>
<accession>A0A2T8HSU2</accession>
<protein>
    <submittedName>
        <fullName evidence="1">Flagellar protein</fullName>
    </submittedName>
</protein>
<gene>
    <name evidence="1" type="ORF">DDE20_13145</name>
</gene>
<keyword evidence="2" id="KW-1185">Reference proteome</keyword>
<name>A0A2T8HSU2_9RHOB</name>
<dbReference type="Pfam" id="PF06748">
    <property type="entry name" value="DUF1217"/>
    <property type="match status" value="1"/>
</dbReference>
<sequence>MSYQPVIPLDGFVGWRFLQRTLPSQSAAHASTPMAQRDEAYVRENIGAITSAQELVADRRMLRIALTAYGLAEDLPNRAYIEKVLESSTKEEGSFVNRLTDKRYHKLAEAFAFGDRLVPRTQLPSFADDLIAKFQNRSFEEAVGAQNDNMRMALALERDLSELAGQDSSESAKWFTILGTPSLRRVFETAFMLPSSFGTLDIDRQVDILQSRTERLTGSDSISQFTDPEAMNALTERFFLAGQVQAIQAQSAGSSALSLLQNGQASLNALLGR</sequence>
<dbReference type="EMBL" id="QDKM01000005">
    <property type="protein sequence ID" value="PVH28509.1"/>
    <property type="molecule type" value="Genomic_DNA"/>
</dbReference>
<dbReference type="AlphaFoldDB" id="A0A2T8HSU2"/>
<keyword evidence="1" id="KW-0969">Cilium</keyword>
<dbReference type="SUPFAM" id="SSF158837">
    <property type="entry name" value="AGR C 984p-like"/>
    <property type="match status" value="1"/>
</dbReference>
<dbReference type="Gene3D" id="1.10.3700.10">
    <property type="entry name" value="AGR C 984p-like"/>
    <property type="match status" value="1"/>
</dbReference>
<evidence type="ECO:0000313" key="2">
    <source>
        <dbReference type="Proteomes" id="UP000245911"/>
    </source>
</evidence>
<keyword evidence="1" id="KW-0966">Cell projection</keyword>
<evidence type="ECO:0000313" key="1">
    <source>
        <dbReference type="EMBL" id="PVH28509.1"/>
    </source>
</evidence>
<dbReference type="RefSeq" id="WP_116558961.1">
    <property type="nucleotide sequence ID" value="NZ_JBLWYE010000030.1"/>
</dbReference>
<dbReference type="Proteomes" id="UP000245911">
    <property type="component" value="Unassembled WGS sequence"/>
</dbReference>
<dbReference type="InterPro" id="IPR023157">
    <property type="entry name" value="AGR-C-984p-like_sf"/>
</dbReference>
<keyword evidence="1" id="KW-0282">Flagellum</keyword>
<organism evidence="1 2">
    <name type="scientific">Pararhodobacter oceanensis</name>
    <dbReference type="NCBI Taxonomy" id="2172121"/>
    <lineage>
        <taxon>Bacteria</taxon>
        <taxon>Pseudomonadati</taxon>
        <taxon>Pseudomonadota</taxon>
        <taxon>Alphaproteobacteria</taxon>
        <taxon>Rhodobacterales</taxon>
        <taxon>Paracoccaceae</taxon>
        <taxon>Pararhodobacter</taxon>
    </lineage>
</organism>
<proteinExistence type="predicted"/>
<dbReference type="InterPro" id="IPR010626">
    <property type="entry name" value="DUF1217"/>
</dbReference>
<comment type="caution">
    <text evidence="1">The sequence shown here is derived from an EMBL/GenBank/DDBJ whole genome shotgun (WGS) entry which is preliminary data.</text>
</comment>
<dbReference type="OrthoDB" id="7824597at2"/>